<evidence type="ECO:0000313" key="4">
    <source>
        <dbReference type="EMBL" id="UVI31434.1"/>
    </source>
</evidence>
<dbReference type="EC" id="2.4.2.1" evidence="3"/>
<keyword evidence="5" id="KW-1185">Reference proteome</keyword>
<dbReference type="SUPFAM" id="SSF51182">
    <property type="entry name" value="RmlC-like cupins"/>
    <property type="match status" value="1"/>
</dbReference>
<dbReference type="InterPro" id="IPR011051">
    <property type="entry name" value="RmlC_Cupin_sf"/>
</dbReference>
<comment type="catalytic activity">
    <reaction evidence="3">
        <text>guanosine + phosphate = alpha-D-ribose 1-phosphate + guanine</text>
        <dbReference type="Rhea" id="RHEA:13233"/>
        <dbReference type="ChEBI" id="CHEBI:16235"/>
        <dbReference type="ChEBI" id="CHEBI:16750"/>
        <dbReference type="ChEBI" id="CHEBI:43474"/>
        <dbReference type="ChEBI" id="CHEBI:57720"/>
        <dbReference type="EC" id="2.4.2.1"/>
    </reaction>
</comment>
<dbReference type="PANTHER" id="PTHR36540">
    <property type="entry name" value="PYRIMIDINE/PURINE NUCLEOSIDE PHOSPHORYLASE"/>
    <property type="match status" value="1"/>
</dbReference>
<evidence type="ECO:0000256" key="2">
    <source>
        <dbReference type="ARBA" id="ARBA00022679"/>
    </source>
</evidence>
<dbReference type="InterPro" id="IPR014710">
    <property type="entry name" value="RmlC-like_jellyroll"/>
</dbReference>
<comment type="similarity">
    <text evidence="3">Belongs to the nucleoside phosphorylase PpnP family.</text>
</comment>
<comment type="catalytic activity">
    <reaction evidence="3">
        <text>inosine + phosphate = alpha-D-ribose 1-phosphate + hypoxanthine</text>
        <dbReference type="Rhea" id="RHEA:27646"/>
        <dbReference type="ChEBI" id="CHEBI:17368"/>
        <dbReference type="ChEBI" id="CHEBI:17596"/>
        <dbReference type="ChEBI" id="CHEBI:43474"/>
        <dbReference type="ChEBI" id="CHEBI:57720"/>
        <dbReference type="EC" id="2.4.2.1"/>
    </reaction>
</comment>
<evidence type="ECO:0000313" key="5">
    <source>
        <dbReference type="Proteomes" id="UP001057877"/>
    </source>
</evidence>
<keyword evidence="1 3" id="KW-0328">Glycosyltransferase</keyword>
<dbReference type="CDD" id="cd20296">
    <property type="entry name" value="cupin_PpnP-like"/>
    <property type="match status" value="1"/>
</dbReference>
<accession>A0ABY5SBW3</accession>
<dbReference type="EC" id="2.4.2.2" evidence="3"/>
<dbReference type="Pfam" id="PF06865">
    <property type="entry name" value="Ppnp"/>
    <property type="match status" value="1"/>
</dbReference>
<comment type="catalytic activity">
    <reaction evidence="3">
        <text>thymidine + phosphate = 2-deoxy-alpha-D-ribose 1-phosphate + thymine</text>
        <dbReference type="Rhea" id="RHEA:16037"/>
        <dbReference type="ChEBI" id="CHEBI:17748"/>
        <dbReference type="ChEBI" id="CHEBI:17821"/>
        <dbReference type="ChEBI" id="CHEBI:43474"/>
        <dbReference type="ChEBI" id="CHEBI:57259"/>
        <dbReference type="EC" id="2.4.2.2"/>
    </reaction>
</comment>
<proteinExistence type="inferred from homology"/>
<dbReference type="PANTHER" id="PTHR36540:SF1">
    <property type="entry name" value="PYRIMIDINE_PURINE NUCLEOSIDE PHOSPHORYLASE"/>
    <property type="match status" value="1"/>
</dbReference>
<organism evidence="4 5">
    <name type="scientific">Paenibacillus spongiae</name>
    <dbReference type="NCBI Taxonomy" id="2909671"/>
    <lineage>
        <taxon>Bacteria</taxon>
        <taxon>Bacillati</taxon>
        <taxon>Bacillota</taxon>
        <taxon>Bacilli</taxon>
        <taxon>Bacillales</taxon>
        <taxon>Paenibacillaceae</taxon>
        <taxon>Paenibacillus</taxon>
    </lineage>
</organism>
<comment type="catalytic activity">
    <reaction evidence="3">
        <text>uridine + phosphate = alpha-D-ribose 1-phosphate + uracil</text>
        <dbReference type="Rhea" id="RHEA:24388"/>
        <dbReference type="ChEBI" id="CHEBI:16704"/>
        <dbReference type="ChEBI" id="CHEBI:17568"/>
        <dbReference type="ChEBI" id="CHEBI:43474"/>
        <dbReference type="ChEBI" id="CHEBI:57720"/>
        <dbReference type="EC" id="2.4.2.2"/>
    </reaction>
</comment>
<comment type="catalytic activity">
    <reaction evidence="3">
        <text>adenosine + phosphate = alpha-D-ribose 1-phosphate + adenine</text>
        <dbReference type="Rhea" id="RHEA:27642"/>
        <dbReference type="ChEBI" id="CHEBI:16335"/>
        <dbReference type="ChEBI" id="CHEBI:16708"/>
        <dbReference type="ChEBI" id="CHEBI:43474"/>
        <dbReference type="ChEBI" id="CHEBI:57720"/>
        <dbReference type="EC" id="2.4.2.1"/>
    </reaction>
</comment>
<comment type="catalytic activity">
    <reaction evidence="3">
        <text>cytidine + phosphate = cytosine + alpha-D-ribose 1-phosphate</text>
        <dbReference type="Rhea" id="RHEA:52540"/>
        <dbReference type="ChEBI" id="CHEBI:16040"/>
        <dbReference type="ChEBI" id="CHEBI:17562"/>
        <dbReference type="ChEBI" id="CHEBI:43474"/>
        <dbReference type="ChEBI" id="CHEBI:57720"/>
        <dbReference type="EC" id="2.4.2.2"/>
    </reaction>
</comment>
<dbReference type="HAMAP" id="MF_01537">
    <property type="entry name" value="Nucleos_phosphorylase_PpnP"/>
    <property type="match status" value="1"/>
</dbReference>
<reference evidence="4" key="1">
    <citation type="submission" date="2022-01" db="EMBL/GenBank/DDBJ databases">
        <title>Paenibacillus spongiae sp. nov., isolated from marine sponge.</title>
        <authorList>
            <person name="Li Z."/>
            <person name="Zhang M."/>
        </authorList>
    </citation>
    <scope>NUCLEOTIDE SEQUENCE</scope>
    <source>
        <strain evidence="4">PHS-Z3</strain>
    </source>
</reference>
<dbReference type="Proteomes" id="UP001057877">
    <property type="component" value="Chromosome"/>
</dbReference>
<comment type="catalytic activity">
    <reaction evidence="3">
        <text>a purine D-ribonucleoside + phosphate = a purine nucleobase + alpha-D-ribose 1-phosphate</text>
        <dbReference type="Rhea" id="RHEA:19805"/>
        <dbReference type="ChEBI" id="CHEBI:26386"/>
        <dbReference type="ChEBI" id="CHEBI:43474"/>
        <dbReference type="ChEBI" id="CHEBI:57720"/>
        <dbReference type="ChEBI" id="CHEBI:142355"/>
        <dbReference type="EC" id="2.4.2.1"/>
    </reaction>
</comment>
<sequence length="105" mass="11643">MSQFDQVSVVKKANIYFDGKVTSRTVLFADGTKKTLGIMMPGEYEFGTDEKEIMEILAGDLKVLLPGEAEWITISGEGEFTVPANSKFKLQIATVTDYCCSYVKE</sequence>
<dbReference type="InterPro" id="IPR009664">
    <property type="entry name" value="Ppnp"/>
</dbReference>
<dbReference type="RefSeq" id="WP_258387496.1">
    <property type="nucleotide sequence ID" value="NZ_CP091430.1"/>
</dbReference>
<dbReference type="EMBL" id="CP091430">
    <property type="protein sequence ID" value="UVI31434.1"/>
    <property type="molecule type" value="Genomic_DNA"/>
</dbReference>
<dbReference type="Gene3D" id="2.60.120.10">
    <property type="entry name" value="Jelly Rolls"/>
    <property type="match status" value="1"/>
</dbReference>
<gene>
    <name evidence="3" type="primary">ppnP</name>
    <name evidence="4" type="ORF">L1F29_06320</name>
</gene>
<protein>
    <recommendedName>
        <fullName evidence="3">Pyrimidine/purine nucleoside phosphorylase</fullName>
        <ecNumber evidence="3">2.4.2.1</ecNumber>
        <ecNumber evidence="3">2.4.2.2</ecNumber>
    </recommendedName>
    <alternativeName>
        <fullName evidence="3">Adenosine phosphorylase</fullName>
    </alternativeName>
    <alternativeName>
        <fullName evidence="3">Cytidine phosphorylase</fullName>
    </alternativeName>
    <alternativeName>
        <fullName evidence="3">Guanosine phosphorylase</fullName>
    </alternativeName>
    <alternativeName>
        <fullName evidence="3">Inosine phosphorylase</fullName>
    </alternativeName>
    <alternativeName>
        <fullName evidence="3">Thymidine phosphorylase</fullName>
    </alternativeName>
    <alternativeName>
        <fullName evidence="3">Uridine phosphorylase</fullName>
    </alternativeName>
    <alternativeName>
        <fullName evidence="3">Xanthosine phosphorylase</fullName>
    </alternativeName>
</protein>
<comment type="catalytic activity">
    <reaction evidence="3">
        <text>xanthosine + phosphate = alpha-D-ribose 1-phosphate + xanthine</text>
        <dbReference type="Rhea" id="RHEA:27638"/>
        <dbReference type="ChEBI" id="CHEBI:17712"/>
        <dbReference type="ChEBI" id="CHEBI:18107"/>
        <dbReference type="ChEBI" id="CHEBI:43474"/>
        <dbReference type="ChEBI" id="CHEBI:57720"/>
        <dbReference type="EC" id="2.4.2.1"/>
    </reaction>
</comment>
<evidence type="ECO:0000256" key="3">
    <source>
        <dbReference type="HAMAP-Rule" id="MF_01537"/>
    </source>
</evidence>
<comment type="function">
    <text evidence="3">Catalyzes the phosphorolysis of diverse nucleosides, yielding D-ribose 1-phosphate and the respective free bases. Can use uridine, adenosine, guanosine, cytidine, thymidine, inosine and xanthosine as substrates. Also catalyzes the reverse reactions.</text>
</comment>
<name>A0ABY5SBW3_9BACL</name>
<keyword evidence="2 3" id="KW-0808">Transferase</keyword>
<evidence type="ECO:0000256" key="1">
    <source>
        <dbReference type="ARBA" id="ARBA00022676"/>
    </source>
</evidence>